<comment type="subcellular location">
    <subcellularLocation>
        <location evidence="1">Membrane</location>
        <topology evidence="1">Multi-pass membrane protein</topology>
    </subcellularLocation>
</comment>
<keyword evidence="3" id="KW-0813">Transport</keyword>
<keyword evidence="4 7" id="KW-0812">Transmembrane</keyword>
<dbReference type="Pfam" id="PF16916">
    <property type="entry name" value="ZT_dimer"/>
    <property type="match status" value="1"/>
</dbReference>
<keyword evidence="6 7" id="KW-0472">Membrane</keyword>
<dbReference type="GO" id="GO:0006882">
    <property type="term" value="P:intracellular zinc ion homeostasis"/>
    <property type="evidence" value="ECO:0007669"/>
    <property type="project" value="TreeGrafter"/>
</dbReference>
<evidence type="ECO:0000259" key="8">
    <source>
        <dbReference type="Pfam" id="PF01545"/>
    </source>
</evidence>
<dbReference type="InterPro" id="IPR027469">
    <property type="entry name" value="Cation_efflux_TMD_sf"/>
</dbReference>
<gene>
    <name evidence="10" type="ORF">ATK74_2058</name>
</gene>
<dbReference type="GO" id="GO:0005886">
    <property type="term" value="C:plasma membrane"/>
    <property type="evidence" value="ECO:0007669"/>
    <property type="project" value="TreeGrafter"/>
</dbReference>
<dbReference type="GO" id="GO:0015093">
    <property type="term" value="F:ferrous iron transmembrane transporter activity"/>
    <property type="evidence" value="ECO:0007669"/>
    <property type="project" value="TreeGrafter"/>
</dbReference>
<evidence type="ECO:0000256" key="6">
    <source>
        <dbReference type="ARBA" id="ARBA00023136"/>
    </source>
</evidence>
<dbReference type="InterPro" id="IPR036837">
    <property type="entry name" value="Cation_efflux_CTD_sf"/>
</dbReference>
<dbReference type="PANTHER" id="PTHR43840:SF15">
    <property type="entry name" value="MITOCHONDRIAL METAL TRANSPORTER 1-RELATED"/>
    <property type="match status" value="1"/>
</dbReference>
<evidence type="ECO:0000256" key="3">
    <source>
        <dbReference type="ARBA" id="ARBA00022448"/>
    </source>
</evidence>
<reference evidence="10 11" key="1">
    <citation type="submission" date="2017-10" db="EMBL/GenBank/DDBJ databases">
        <title>Sequencing the genomes of 1000 actinobacteria strains.</title>
        <authorList>
            <person name="Klenk H.-P."/>
        </authorList>
    </citation>
    <scope>NUCLEOTIDE SEQUENCE [LARGE SCALE GENOMIC DNA]</scope>
    <source>
        <strain evidence="10 11">DSM 15597</strain>
    </source>
</reference>
<feature type="transmembrane region" description="Helical" evidence="7">
    <location>
        <begin position="197"/>
        <end position="214"/>
    </location>
</feature>
<dbReference type="Proteomes" id="UP000226079">
    <property type="component" value="Unassembled WGS sequence"/>
</dbReference>
<dbReference type="PANTHER" id="PTHR43840">
    <property type="entry name" value="MITOCHONDRIAL METAL TRANSPORTER 1-RELATED"/>
    <property type="match status" value="1"/>
</dbReference>
<dbReference type="InterPro" id="IPR002524">
    <property type="entry name" value="Cation_efflux"/>
</dbReference>
<evidence type="ECO:0000256" key="1">
    <source>
        <dbReference type="ARBA" id="ARBA00004141"/>
    </source>
</evidence>
<organism evidence="10 11">
    <name type="scientific">Propionicimonas paludicola</name>
    <dbReference type="NCBI Taxonomy" id="185243"/>
    <lineage>
        <taxon>Bacteria</taxon>
        <taxon>Bacillati</taxon>
        <taxon>Actinomycetota</taxon>
        <taxon>Actinomycetes</taxon>
        <taxon>Propionibacteriales</taxon>
        <taxon>Nocardioidaceae</taxon>
        <taxon>Propionicimonas</taxon>
    </lineage>
</organism>
<dbReference type="GO" id="GO:0015341">
    <property type="term" value="F:zinc efflux antiporter activity"/>
    <property type="evidence" value="ECO:0007669"/>
    <property type="project" value="TreeGrafter"/>
</dbReference>
<dbReference type="OrthoDB" id="9813655at2"/>
<evidence type="ECO:0000259" key="9">
    <source>
        <dbReference type="Pfam" id="PF16916"/>
    </source>
</evidence>
<dbReference type="Gene3D" id="3.30.70.1350">
    <property type="entry name" value="Cation efflux protein, cytoplasmic domain"/>
    <property type="match status" value="1"/>
</dbReference>
<feature type="transmembrane region" description="Helical" evidence="7">
    <location>
        <begin position="129"/>
        <end position="151"/>
    </location>
</feature>
<name>A0A2A9CSS1_9ACTN</name>
<accession>A0A2A9CSS1</accession>
<dbReference type="InterPro" id="IPR050291">
    <property type="entry name" value="CDF_Transporter"/>
</dbReference>
<evidence type="ECO:0000256" key="2">
    <source>
        <dbReference type="ARBA" id="ARBA00008114"/>
    </source>
</evidence>
<evidence type="ECO:0000313" key="11">
    <source>
        <dbReference type="Proteomes" id="UP000226079"/>
    </source>
</evidence>
<dbReference type="Pfam" id="PF01545">
    <property type="entry name" value="Cation_efflux"/>
    <property type="match status" value="1"/>
</dbReference>
<sequence length="309" mass="32573">MTRVSSPVADSPDLPRPEDRQKLLERFLWLSVATALATVTIKSLAAYLTNSVGLWSDAAESTVNLVAALVAAWAIRLSAKPADHNHDFGHGKAEYVSAGVEGALIFVAAAAIIYSAIGRLMKPEPLEQLGIGLAISVVASLLNLGVGLALLRAGRAHRSITLEADGKHLLTDVWTSVGVLVGIGLVALTGWMPLDPIVAIGVGINILFTGYQLVRRSVVGLLDAALPEDEIAIVSAVLAHACADPKVDVTELRTRESGRQRFVYATLEVPGSWTVQHGHDLADEVEAAVDAALPGTTTFVHIEPIPESA</sequence>
<keyword evidence="5 7" id="KW-1133">Transmembrane helix</keyword>
<feature type="domain" description="Cation efflux protein transmembrane" evidence="8">
    <location>
        <begin position="28"/>
        <end position="222"/>
    </location>
</feature>
<keyword evidence="11" id="KW-1185">Reference proteome</keyword>
<evidence type="ECO:0000256" key="4">
    <source>
        <dbReference type="ARBA" id="ARBA00022692"/>
    </source>
</evidence>
<protein>
    <submittedName>
        <fullName evidence="10">Cation diffusion facilitator family transporter</fullName>
    </submittedName>
</protein>
<comment type="caution">
    <text evidence="10">The sequence shown here is derived from an EMBL/GenBank/DDBJ whole genome shotgun (WGS) entry which is preliminary data.</text>
</comment>
<comment type="similarity">
    <text evidence="2">Belongs to the cation diffusion facilitator (CDF) transporter (TC 2.A.4) family.</text>
</comment>
<dbReference type="EMBL" id="PDJC01000001">
    <property type="protein sequence ID" value="PFG17487.1"/>
    <property type="molecule type" value="Genomic_DNA"/>
</dbReference>
<evidence type="ECO:0000256" key="5">
    <source>
        <dbReference type="ARBA" id="ARBA00022989"/>
    </source>
</evidence>
<feature type="transmembrane region" description="Helical" evidence="7">
    <location>
        <begin position="95"/>
        <end position="117"/>
    </location>
</feature>
<dbReference type="SUPFAM" id="SSF161111">
    <property type="entry name" value="Cation efflux protein transmembrane domain-like"/>
    <property type="match status" value="1"/>
</dbReference>
<evidence type="ECO:0000313" key="10">
    <source>
        <dbReference type="EMBL" id="PFG17487.1"/>
    </source>
</evidence>
<dbReference type="SUPFAM" id="SSF160240">
    <property type="entry name" value="Cation efflux protein cytoplasmic domain-like"/>
    <property type="match status" value="1"/>
</dbReference>
<feature type="transmembrane region" description="Helical" evidence="7">
    <location>
        <begin position="172"/>
        <end position="191"/>
    </location>
</feature>
<evidence type="ECO:0000256" key="7">
    <source>
        <dbReference type="SAM" id="Phobius"/>
    </source>
</evidence>
<dbReference type="InterPro" id="IPR027470">
    <property type="entry name" value="Cation_efflux_CTD"/>
</dbReference>
<feature type="transmembrane region" description="Helical" evidence="7">
    <location>
        <begin position="54"/>
        <end position="75"/>
    </location>
</feature>
<dbReference type="NCBIfam" id="TIGR01297">
    <property type="entry name" value="CDF"/>
    <property type="match status" value="1"/>
</dbReference>
<proteinExistence type="inferred from homology"/>
<dbReference type="AlphaFoldDB" id="A0A2A9CSS1"/>
<dbReference type="Gene3D" id="1.20.1510.10">
    <property type="entry name" value="Cation efflux protein transmembrane domain"/>
    <property type="match status" value="1"/>
</dbReference>
<feature type="transmembrane region" description="Helical" evidence="7">
    <location>
        <begin position="27"/>
        <end position="48"/>
    </location>
</feature>
<feature type="domain" description="Cation efflux protein cytoplasmic" evidence="9">
    <location>
        <begin position="227"/>
        <end position="304"/>
    </location>
</feature>
<dbReference type="InterPro" id="IPR058533">
    <property type="entry name" value="Cation_efflux_TM"/>
</dbReference>
<dbReference type="GO" id="GO:0015086">
    <property type="term" value="F:cadmium ion transmembrane transporter activity"/>
    <property type="evidence" value="ECO:0007669"/>
    <property type="project" value="TreeGrafter"/>
</dbReference>